<dbReference type="InParanoid" id="T0RBV9"/>
<dbReference type="GeneID" id="19955878"/>
<keyword evidence="2" id="KW-0677">Repeat</keyword>
<dbReference type="GO" id="GO:0016104">
    <property type="term" value="P:triterpenoid biosynthetic process"/>
    <property type="evidence" value="ECO:0007669"/>
    <property type="project" value="InterPro"/>
</dbReference>
<feature type="domain" description="Squalene cyclase N-terminal" evidence="6">
    <location>
        <begin position="183"/>
        <end position="473"/>
    </location>
</feature>
<evidence type="ECO:0000256" key="4">
    <source>
        <dbReference type="RuleBase" id="RU362003"/>
    </source>
</evidence>
<dbReference type="AlphaFoldDB" id="T0RBV9"/>
<dbReference type="CDD" id="cd02892">
    <property type="entry name" value="SQCY_1"/>
    <property type="match status" value="1"/>
</dbReference>
<evidence type="ECO:0000259" key="5">
    <source>
        <dbReference type="Pfam" id="PF13243"/>
    </source>
</evidence>
<sequence>MWTRRVQKKYTARSATVKASQLTFCHQVQTRPMARQAPPGVPPEVMQVLEFFFDSGIFPILMLGLFAYKLLPATDPILSLEQVNRKRPKFGKRHVAFKTDLKCYIGSETGPDGKTKVLGDNVCGRQVWRPHGETIELPPFSAAENPNAGDKLFRQLMLQGKKASAPTTPASSNVEEALLKAIDFYQLLQSEDGSWQGDYGGPMFLLPGLVVVCYITGHDVGQSMKNGMVVLLKNHQQLDGGWGMHIEEGSTMFGTVMNYVALRLLGVPATDDACMEARGFIRRHGGATLVPSWGKFYLSVLNIYDYAGMDSVPPEMWCLPSWFPFHPGRMWVHCRMVYLPISYLYGRRYQAPLTPLLKELREELYMTPYAQVSWSAARGAYCPLDEYHPPSFLMRAANYLLSWYELLPAITPFRRRGLEYAMQFIHAEDEQTNYCGIGPVNKVMNMLAVWVDDPTSDAFKKHQQRIEDYLWVAEDGVKMQGYIGSHTWDTSFAIQGYFEAGLGLRDVNTKMVARAYHYLEQAQNRHEIENRAYWWRSEQKGGWGFGPSANGYPVTDCTGEAMKAMMLIDAHAGDDVVATKLPFERYCEAVDFLLALQNDDGGFPTYEKSRGFEWYEYLNPAVIFGGIMIDYSYIECSSTSLCALVMFHEKYPSYRPEKIRRSIKRAETFIRHQQFADGSFFGKWGVCYLYGTWFAVVGLRGAGATEDDEDVKDAVKFVCSKQRADGGWTESFFGCVSKRYLETEESQVVSTAWALLALMKGIERKNGPQDGFEKEWDVVRRGIRFLMSKQLSSGDWDQERICGVFNRSCGITYTAFRNVFPFWALGLYHKLQPGQSL</sequence>
<dbReference type="PANTHER" id="PTHR11764">
    <property type="entry name" value="TERPENE CYCLASE/MUTASE FAMILY MEMBER"/>
    <property type="match status" value="1"/>
</dbReference>
<accession>T0RBV9</accession>
<dbReference type="NCBIfam" id="TIGR01787">
    <property type="entry name" value="squalene_cyclas"/>
    <property type="match status" value="1"/>
</dbReference>
<dbReference type="SUPFAM" id="SSF48239">
    <property type="entry name" value="Terpenoid cyclases/Protein prenyltransferases"/>
    <property type="match status" value="2"/>
</dbReference>
<dbReference type="STRING" id="1156394.T0RBV9"/>
<dbReference type="InterPro" id="IPR032697">
    <property type="entry name" value="SQ_cyclase_N"/>
</dbReference>
<dbReference type="InterPro" id="IPR008930">
    <property type="entry name" value="Terpenoid_cyclase/PrenylTrfase"/>
</dbReference>
<dbReference type="VEuPathDB" id="FungiDB:SDRG_15151"/>
<dbReference type="Proteomes" id="UP000030762">
    <property type="component" value="Unassembled WGS sequence"/>
</dbReference>
<evidence type="ECO:0000256" key="2">
    <source>
        <dbReference type="ARBA" id="ARBA00022737"/>
    </source>
</evidence>
<evidence type="ECO:0000256" key="1">
    <source>
        <dbReference type="ARBA" id="ARBA00009755"/>
    </source>
</evidence>
<evidence type="ECO:0000313" key="8">
    <source>
        <dbReference type="Proteomes" id="UP000030762"/>
    </source>
</evidence>
<name>T0RBV9_SAPDV</name>
<dbReference type="SFLD" id="SFLDG01016">
    <property type="entry name" value="Prenyltransferase_Like_2"/>
    <property type="match status" value="1"/>
</dbReference>
<dbReference type="Gene3D" id="1.50.10.20">
    <property type="match status" value="2"/>
</dbReference>
<dbReference type="EC" id="5.4.99.-" evidence="4"/>
<dbReference type="OrthoDB" id="21502at2759"/>
<keyword evidence="3 4" id="KW-0413">Isomerase</keyword>
<dbReference type="OMA" id="CWARQTI"/>
<dbReference type="PANTHER" id="PTHR11764:SF20">
    <property type="entry name" value="LANOSTEROL SYNTHASE"/>
    <property type="match status" value="1"/>
</dbReference>
<dbReference type="InterPro" id="IPR032696">
    <property type="entry name" value="SQ_cyclase_C"/>
</dbReference>
<dbReference type="FunFam" id="1.50.10.20:FF:000002">
    <property type="entry name" value="Terpene cyclase/mutase family member"/>
    <property type="match status" value="1"/>
</dbReference>
<gene>
    <name evidence="7" type="ORF">SDRG_15151</name>
</gene>
<feature type="domain" description="Squalene cyclase C-terminal" evidence="5">
    <location>
        <begin position="485"/>
        <end position="829"/>
    </location>
</feature>
<keyword evidence="8" id="KW-1185">Reference proteome</keyword>
<dbReference type="eggNOG" id="KOG0497">
    <property type="taxonomic scope" value="Eukaryota"/>
</dbReference>
<organism evidence="7 8">
    <name type="scientific">Saprolegnia diclina (strain VS20)</name>
    <dbReference type="NCBI Taxonomy" id="1156394"/>
    <lineage>
        <taxon>Eukaryota</taxon>
        <taxon>Sar</taxon>
        <taxon>Stramenopiles</taxon>
        <taxon>Oomycota</taxon>
        <taxon>Saprolegniomycetes</taxon>
        <taxon>Saprolegniales</taxon>
        <taxon>Saprolegniaceae</taxon>
        <taxon>Saprolegnia</taxon>
    </lineage>
</organism>
<dbReference type="Pfam" id="PF13243">
    <property type="entry name" value="SQHop_cyclase_C"/>
    <property type="match status" value="1"/>
</dbReference>
<proteinExistence type="inferred from homology"/>
<comment type="similarity">
    <text evidence="1 4">Belongs to the terpene cyclase/mutase family.</text>
</comment>
<evidence type="ECO:0000313" key="7">
    <source>
        <dbReference type="EMBL" id="EQC27037.1"/>
    </source>
</evidence>
<dbReference type="GO" id="GO:0005811">
    <property type="term" value="C:lipid droplet"/>
    <property type="evidence" value="ECO:0007669"/>
    <property type="project" value="InterPro"/>
</dbReference>
<reference evidence="7 8" key="1">
    <citation type="submission" date="2012-04" db="EMBL/GenBank/DDBJ databases">
        <title>The Genome Sequence of Saprolegnia declina VS20.</title>
        <authorList>
            <consortium name="The Broad Institute Genome Sequencing Platform"/>
            <person name="Russ C."/>
            <person name="Nusbaum C."/>
            <person name="Tyler B."/>
            <person name="van West P."/>
            <person name="Dieguez-Uribeondo J."/>
            <person name="de Bruijn I."/>
            <person name="Tripathy S."/>
            <person name="Jiang R."/>
            <person name="Young S.K."/>
            <person name="Zeng Q."/>
            <person name="Gargeya S."/>
            <person name="Fitzgerald M."/>
            <person name="Haas B."/>
            <person name="Abouelleil A."/>
            <person name="Alvarado L."/>
            <person name="Arachchi H.M."/>
            <person name="Berlin A."/>
            <person name="Chapman S.B."/>
            <person name="Goldberg J."/>
            <person name="Griggs A."/>
            <person name="Gujja S."/>
            <person name="Hansen M."/>
            <person name="Howarth C."/>
            <person name="Imamovic A."/>
            <person name="Larimer J."/>
            <person name="McCowen C."/>
            <person name="Montmayeur A."/>
            <person name="Murphy C."/>
            <person name="Neiman D."/>
            <person name="Pearson M."/>
            <person name="Priest M."/>
            <person name="Roberts A."/>
            <person name="Saif S."/>
            <person name="Shea T."/>
            <person name="Sisk P."/>
            <person name="Sykes S."/>
            <person name="Wortman J."/>
            <person name="Nusbaum C."/>
            <person name="Birren B."/>
        </authorList>
    </citation>
    <scope>NUCLEOTIDE SEQUENCE [LARGE SCALE GENOMIC DNA]</scope>
    <source>
        <strain evidence="7 8">VS20</strain>
    </source>
</reference>
<evidence type="ECO:0000259" key="6">
    <source>
        <dbReference type="Pfam" id="PF13249"/>
    </source>
</evidence>
<evidence type="ECO:0000256" key="3">
    <source>
        <dbReference type="ARBA" id="ARBA00023235"/>
    </source>
</evidence>
<dbReference type="InterPro" id="IPR018333">
    <property type="entry name" value="Squalene_cyclase"/>
</dbReference>
<dbReference type="EMBL" id="JH767216">
    <property type="protein sequence ID" value="EQC27037.1"/>
    <property type="molecule type" value="Genomic_DNA"/>
</dbReference>
<protein>
    <recommendedName>
        <fullName evidence="4">Terpene cyclase/mutase family member</fullName>
        <ecNumber evidence="4">5.4.99.-</ecNumber>
    </recommendedName>
</protein>
<dbReference type="GO" id="GO:0031559">
    <property type="term" value="F:oxidosqualene cyclase activity"/>
    <property type="evidence" value="ECO:0007669"/>
    <property type="project" value="UniProtKB-ARBA"/>
</dbReference>
<dbReference type="Pfam" id="PF13249">
    <property type="entry name" value="SQHop_cyclase_N"/>
    <property type="match status" value="1"/>
</dbReference>
<dbReference type="RefSeq" id="XP_008619537.1">
    <property type="nucleotide sequence ID" value="XM_008621315.1"/>
</dbReference>